<gene>
    <name evidence="4" type="ORF">C8D93_11393</name>
</gene>
<protein>
    <submittedName>
        <fullName evidence="4">Acetyl esterase/lipase</fullName>
    </submittedName>
</protein>
<accession>A0A318E5V1</accession>
<dbReference type="SUPFAM" id="SSF53474">
    <property type="entry name" value="alpha/beta-Hydrolases"/>
    <property type="match status" value="1"/>
</dbReference>
<dbReference type="GO" id="GO:0004806">
    <property type="term" value="F:triacylglycerol lipase activity"/>
    <property type="evidence" value="ECO:0007669"/>
    <property type="project" value="TreeGrafter"/>
</dbReference>
<feature type="domain" description="Alpha/beta hydrolase fold-3" evidence="3">
    <location>
        <begin position="103"/>
        <end position="307"/>
    </location>
</feature>
<sequence length="334" mass="37011">MNADSVSPNQPPLLLAPAAGLVRYCDIPISGRSRFITWLLKWTLRPMLARMIRGSDEKIARIQLRMMRMRCRKTHGQSIEYSVVGTLPGHVIGDLRDTGKPVILWLHGGAFILPAAPTAHLEMAADLSAQLGAHCFLPDYRLAPRNRFPAALDDCERAYRALLDLGFAPERIVLGGDSAGGNLTLGVLQRIRKNGWPMPACALPVSPATELGRIHAPPSRPRKMKVDPILPIAALQRIDEMYVGDWDASDPELSPIFADCRGFPPMYLIASDAEVLLDDTVMFAQRAKAHGVDVRCDVWPVLPHAFPLFGWLYPEVKQARSDMLAFMREHLGSE</sequence>
<dbReference type="Gene3D" id="3.40.50.1820">
    <property type="entry name" value="alpha/beta hydrolase"/>
    <property type="match status" value="1"/>
</dbReference>
<dbReference type="EMBL" id="QICN01000013">
    <property type="protein sequence ID" value="PXV64299.1"/>
    <property type="molecule type" value="Genomic_DNA"/>
</dbReference>
<dbReference type="Proteomes" id="UP000248330">
    <property type="component" value="Unassembled WGS sequence"/>
</dbReference>
<dbReference type="Pfam" id="PF07859">
    <property type="entry name" value="Abhydrolase_3"/>
    <property type="match status" value="1"/>
</dbReference>
<dbReference type="RefSeq" id="WP_110266752.1">
    <property type="nucleotide sequence ID" value="NZ_CAWNXA010000013.1"/>
</dbReference>
<dbReference type="InterPro" id="IPR050300">
    <property type="entry name" value="GDXG_lipolytic_enzyme"/>
</dbReference>
<evidence type="ECO:0000313" key="4">
    <source>
        <dbReference type="EMBL" id="PXV64299.1"/>
    </source>
</evidence>
<comment type="similarity">
    <text evidence="1">Belongs to the 'GDXG' lipolytic enzyme family.</text>
</comment>
<keyword evidence="5" id="KW-1185">Reference proteome</keyword>
<evidence type="ECO:0000256" key="2">
    <source>
        <dbReference type="ARBA" id="ARBA00022801"/>
    </source>
</evidence>
<organism evidence="4 5">
    <name type="scientific">Sinimarinibacterium flocculans</name>
    <dbReference type="NCBI Taxonomy" id="985250"/>
    <lineage>
        <taxon>Bacteria</taxon>
        <taxon>Pseudomonadati</taxon>
        <taxon>Pseudomonadota</taxon>
        <taxon>Gammaproteobacteria</taxon>
        <taxon>Nevskiales</taxon>
        <taxon>Nevskiaceae</taxon>
        <taxon>Sinimarinibacterium</taxon>
    </lineage>
</organism>
<dbReference type="OrthoDB" id="9806180at2"/>
<dbReference type="PANTHER" id="PTHR48081:SF30">
    <property type="entry name" value="ACETYL-HYDROLASE LIPR-RELATED"/>
    <property type="match status" value="1"/>
</dbReference>
<dbReference type="InterPro" id="IPR013094">
    <property type="entry name" value="AB_hydrolase_3"/>
</dbReference>
<evidence type="ECO:0000256" key="1">
    <source>
        <dbReference type="ARBA" id="ARBA00010515"/>
    </source>
</evidence>
<keyword evidence="2" id="KW-0378">Hydrolase</keyword>
<comment type="caution">
    <text evidence="4">The sequence shown here is derived from an EMBL/GenBank/DDBJ whole genome shotgun (WGS) entry which is preliminary data.</text>
</comment>
<name>A0A318E5V1_9GAMM</name>
<evidence type="ECO:0000313" key="5">
    <source>
        <dbReference type="Proteomes" id="UP000248330"/>
    </source>
</evidence>
<proteinExistence type="inferred from homology"/>
<dbReference type="InterPro" id="IPR029058">
    <property type="entry name" value="AB_hydrolase_fold"/>
</dbReference>
<evidence type="ECO:0000259" key="3">
    <source>
        <dbReference type="Pfam" id="PF07859"/>
    </source>
</evidence>
<dbReference type="AlphaFoldDB" id="A0A318E5V1"/>
<dbReference type="PANTHER" id="PTHR48081">
    <property type="entry name" value="AB HYDROLASE SUPERFAMILY PROTEIN C4A8.06C"/>
    <property type="match status" value="1"/>
</dbReference>
<reference evidence="4 5" key="1">
    <citation type="submission" date="2018-04" db="EMBL/GenBank/DDBJ databases">
        <title>Genomic Encyclopedia of Type Strains, Phase IV (KMG-IV): sequencing the most valuable type-strain genomes for metagenomic binning, comparative biology and taxonomic classification.</title>
        <authorList>
            <person name="Goeker M."/>
        </authorList>
    </citation>
    <scope>NUCLEOTIDE SEQUENCE [LARGE SCALE GENOMIC DNA]</scope>
    <source>
        <strain evidence="4 5">DSM 104150</strain>
    </source>
</reference>